<dbReference type="OrthoDB" id="5782147at2759"/>
<dbReference type="AlphaFoldDB" id="A0A1S0UCW9"/>
<dbReference type="GeneID" id="9953213"/>
<sequence>MTHRCSFCSNSYNTDKNDKSINERIFGVDNSGSNRSNLMNWIVPSTSVNQRMRRIEEILDSIPYFFGSMLDDNKLQRRLLLEL</sequence>
<organism evidence="1">
    <name type="scientific">Loa loa</name>
    <name type="common">Eye worm</name>
    <name type="synonym">Filaria loa</name>
    <dbReference type="NCBI Taxonomy" id="7209"/>
    <lineage>
        <taxon>Eukaryota</taxon>
        <taxon>Metazoa</taxon>
        <taxon>Ecdysozoa</taxon>
        <taxon>Nematoda</taxon>
        <taxon>Chromadorea</taxon>
        <taxon>Rhabditida</taxon>
        <taxon>Spirurina</taxon>
        <taxon>Spiruromorpha</taxon>
        <taxon>Filarioidea</taxon>
        <taxon>Onchocercidae</taxon>
        <taxon>Loa</taxon>
    </lineage>
</organism>
<reference evidence="1" key="1">
    <citation type="submission" date="2012-04" db="EMBL/GenBank/DDBJ databases">
        <title>The Genome Sequence of Loa loa.</title>
        <authorList>
            <consortium name="The Broad Institute Genome Sequencing Platform"/>
            <consortium name="Broad Institute Genome Sequencing Center for Infectious Disease"/>
            <person name="Nutman T.B."/>
            <person name="Fink D.L."/>
            <person name="Russ C."/>
            <person name="Young S."/>
            <person name="Zeng Q."/>
            <person name="Gargeya S."/>
            <person name="Alvarado L."/>
            <person name="Berlin A."/>
            <person name="Chapman S.B."/>
            <person name="Chen Z."/>
            <person name="Freedman E."/>
            <person name="Gellesch M."/>
            <person name="Goldberg J."/>
            <person name="Griggs A."/>
            <person name="Gujja S."/>
            <person name="Heilman E.R."/>
            <person name="Heiman D."/>
            <person name="Howarth C."/>
            <person name="Mehta T."/>
            <person name="Neiman D."/>
            <person name="Pearson M."/>
            <person name="Roberts A."/>
            <person name="Saif S."/>
            <person name="Shea T."/>
            <person name="Shenoy N."/>
            <person name="Sisk P."/>
            <person name="Stolte C."/>
            <person name="Sykes S."/>
            <person name="White J."/>
            <person name="Yandava C."/>
            <person name="Haas B."/>
            <person name="Henn M.R."/>
            <person name="Nusbaum C."/>
            <person name="Birren B."/>
        </authorList>
    </citation>
    <scope>NUCLEOTIDE SEQUENCE [LARGE SCALE GENOMIC DNA]</scope>
</reference>
<feature type="non-terminal residue" evidence="1">
    <location>
        <position position="83"/>
    </location>
</feature>
<dbReference type="InParanoid" id="A0A1S0UCW9"/>
<dbReference type="KEGG" id="loa:LOAG_15722"/>
<accession>A0A1S0UCW9</accession>
<proteinExistence type="predicted"/>
<protein>
    <submittedName>
        <fullName evidence="1">Uncharacterized protein</fullName>
    </submittedName>
</protein>
<evidence type="ECO:0000313" key="1">
    <source>
        <dbReference type="EMBL" id="EJD73405.1"/>
    </source>
</evidence>
<dbReference type="RefSeq" id="XP_020304367.1">
    <property type="nucleotide sequence ID" value="XM_020448964.1"/>
</dbReference>
<dbReference type="CTD" id="9953213"/>
<dbReference type="EMBL" id="JH714601">
    <property type="protein sequence ID" value="EJD73405.1"/>
    <property type="molecule type" value="Genomic_DNA"/>
</dbReference>
<gene>
    <name evidence="1" type="ORF">LOAG_15722</name>
</gene>
<name>A0A1S0UCW9_LOALO</name>